<feature type="binding site" evidence="11">
    <location>
        <position position="58"/>
    </location>
    <ligand>
        <name>ATP</name>
        <dbReference type="ChEBI" id="CHEBI:30616"/>
    </ligand>
</feature>
<evidence type="ECO:0000259" key="12">
    <source>
        <dbReference type="PROSITE" id="PS50011"/>
    </source>
</evidence>
<evidence type="ECO:0000256" key="9">
    <source>
        <dbReference type="ARBA" id="ARBA00047899"/>
    </source>
</evidence>
<evidence type="ECO:0000256" key="4">
    <source>
        <dbReference type="ARBA" id="ARBA00022679"/>
    </source>
</evidence>
<feature type="domain" description="Protein kinase" evidence="12">
    <location>
        <begin position="24"/>
        <end position="313"/>
    </location>
</feature>
<dbReference type="Proteomes" id="UP001212499">
    <property type="component" value="Unassembled WGS sequence"/>
</dbReference>
<dbReference type="Gene3D" id="1.10.150.160">
    <property type="match status" value="1"/>
</dbReference>
<dbReference type="InterPro" id="IPR011009">
    <property type="entry name" value="Kinase-like_dom_sf"/>
</dbReference>
<keyword evidence="4" id="KW-0808">Transferase</keyword>
<evidence type="ECO:0000256" key="10">
    <source>
        <dbReference type="ARBA" id="ARBA00048679"/>
    </source>
</evidence>
<dbReference type="GO" id="GO:0016301">
    <property type="term" value="F:kinase activity"/>
    <property type="evidence" value="ECO:0007669"/>
    <property type="project" value="UniProtKB-KW"/>
</dbReference>
<reference evidence="13 14" key="1">
    <citation type="submission" date="2023-01" db="EMBL/GenBank/DDBJ databases">
        <title>Genomes from the Australian National Cyanobacteria Reference Collection.</title>
        <authorList>
            <person name="Willis A."/>
            <person name="Lee E.M.F."/>
        </authorList>
    </citation>
    <scope>NUCLEOTIDE SEQUENCE [LARGE SCALE GENOMIC DNA]</scope>
    <source>
        <strain evidence="13 14">CS-1033</strain>
    </source>
</reference>
<evidence type="ECO:0000256" key="3">
    <source>
        <dbReference type="ARBA" id="ARBA00022527"/>
    </source>
</evidence>
<dbReference type="PANTHER" id="PTHR24363:SF0">
    <property type="entry name" value="SERINE_THREONINE KINASE LIKE DOMAIN CONTAINING 1"/>
    <property type="match status" value="1"/>
</dbReference>
<keyword evidence="6 11" id="KW-0547">Nucleotide-binding</keyword>
<dbReference type="SMART" id="SM00220">
    <property type="entry name" value="S_TKc"/>
    <property type="match status" value="1"/>
</dbReference>
<dbReference type="CDD" id="cd14014">
    <property type="entry name" value="STKc_PknB_like"/>
    <property type="match status" value="1"/>
</dbReference>
<evidence type="ECO:0000313" key="13">
    <source>
        <dbReference type="EMBL" id="MDB9540104.1"/>
    </source>
</evidence>
<evidence type="ECO:0000256" key="11">
    <source>
        <dbReference type="PROSITE-ProRule" id="PRU10141"/>
    </source>
</evidence>
<keyword evidence="3" id="KW-0723">Serine/threonine-protein kinase</keyword>
<dbReference type="CDD" id="cd06268">
    <property type="entry name" value="PBP1_ABC_transporter_LIVBP-like"/>
    <property type="match status" value="1"/>
</dbReference>
<dbReference type="InterPro" id="IPR028081">
    <property type="entry name" value="Leu-bd"/>
</dbReference>
<accession>A0ABT5AS15</accession>
<comment type="similarity">
    <text evidence="1">Belongs to the leucine-binding protein family.</text>
</comment>
<sequence length="818" mass="91434">MTDITTPELVCEACGMPLILPNNCLPVEPLGTGGFGSTFKAIYVPLHNQGMTTYRVIKRLNIKTENEKPRLVEGIKQAFQREAQILNQLGLHPQIPVLYDYFFFKAPAFESQGKSYPQQELQYLAQQYIAGQDLSRELQTQGRFSEEQIKDVLDQILPVLQFIHENNAIHRDIKPSNIIREGEKLFLIDFGAVKQVVEGQTDLQTSLVFGSPAYAPREQIKGKPVDPSSDLYALAASCIQLLTKDSLEYIRNNDDRWNWRTKYPGIVSDHHLADILDRMLEPNPKRRYRSAEAVIKALENEPTPPPPPPKPLILLITVISLIGLAGWGIWRYLQIKQQNVEPGQVKQLISVGDTDLKGSPQLDTIYQDLKNKGIEAFKNEKYDVALNKFAQIRRWAKQEREDSARDPQSLAYKQAIAALQDPSVLIYKNNAEVRRRHKSGEPIYTIAAAVPLTNSNWQQFNIGQQMLFGIAQAQDKAVNDPKQPINLEVVIANDRNYPEGAKVVAKAISQPNGNGRKILAVVGHYLSHSTCEALKSAYNQAELVVISPLSTQAYLRGACGSSFFFRTTASTKVEAKTLVNHLQQLGLGNPGSTVAIFYRPKDPFSLDLFKRFKQTLKAKTILVQEFDLDADDFDAGQALKKVANATALIVIPDGRNKDRKAFDRSLEVIKSNAGKKIVLGSNPLYDQSIISPSGGLPNLNNKLFLAVDWHPQCAAKSFIAETKNYWLGSVNRNAVLSYEATQVLVSVFRRQPTVTTSLEIRGFLEDLDAGNAPVSDVFAKDKTISFQHDGDRKEINERILITVGDNINNPFVVFGDCR</sequence>
<comment type="catalytic activity">
    <reaction evidence="10">
        <text>L-seryl-[protein] + ATP = O-phospho-L-seryl-[protein] + ADP + H(+)</text>
        <dbReference type="Rhea" id="RHEA:17989"/>
        <dbReference type="Rhea" id="RHEA-COMP:9863"/>
        <dbReference type="Rhea" id="RHEA-COMP:11604"/>
        <dbReference type="ChEBI" id="CHEBI:15378"/>
        <dbReference type="ChEBI" id="CHEBI:29999"/>
        <dbReference type="ChEBI" id="CHEBI:30616"/>
        <dbReference type="ChEBI" id="CHEBI:83421"/>
        <dbReference type="ChEBI" id="CHEBI:456216"/>
        <dbReference type="EC" id="2.7.11.1"/>
    </reaction>
</comment>
<keyword evidence="8 11" id="KW-0067">ATP-binding</keyword>
<dbReference type="PROSITE" id="PS00107">
    <property type="entry name" value="PROTEIN_KINASE_ATP"/>
    <property type="match status" value="1"/>
</dbReference>
<organism evidence="13 14">
    <name type="scientific">Anabaenopsis arnoldii</name>
    <dbReference type="NCBI Taxonomy" id="2152938"/>
    <lineage>
        <taxon>Bacteria</taxon>
        <taxon>Bacillati</taxon>
        <taxon>Cyanobacteriota</taxon>
        <taxon>Cyanophyceae</taxon>
        <taxon>Nostocales</taxon>
        <taxon>Nodulariaceae</taxon>
        <taxon>Anabaenopsis</taxon>
    </lineage>
</organism>
<gene>
    <name evidence="13" type="ORF">PN457_10610</name>
</gene>
<evidence type="ECO:0000256" key="2">
    <source>
        <dbReference type="ARBA" id="ARBA00012513"/>
    </source>
</evidence>
<evidence type="ECO:0000256" key="5">
    <source>
        <dbReference type="ARBA" id="ARBA00022729"/>
    </source>
</evidence>
<dbReference type="SUPFAM" id="SSF53822">
    <property type="entry name" value="Periplasmic binding protein-like I"/>
    <property type="match status" value="1"/>
</dbReference>
<dbReference type="InterPro" id="IPR028082">
    <property type="entry name" value="Peripla_BP_I"/>
</dbReference>
<keyword evidence="14" id="KW-1185">Reference proteome</keyword>
<proteinExistence type="inferred from homology"/>
<dbReference type="Gene3D" id="3.40.50.2300">
    <property type="match status" value="2"/>
</dbReference>
<keyword evidence="7 13" id="KW-0418">Kinase</keyword>
<dbReference type="PANTHER" id="PTHR24363">
    <property type="entry name" value="SERINE/THREONINE PROTEIN KINASE"/>
    <property type="match status" value="1"/>
</dbReference>
<name>A0ABT5AS15_9CYAN</name>
<dbReference type="PROSITE" id="PS50011">
    <property type="entry name" value="PROTEIN_KINASE_DOM"/>
    <property type="match status" value="1"/>
</dbReference>
<dbReference type="EC" id="2.7.11.1" evidence="2"/>
<protein>
    <recommendedName>
        <fullName evidence="2">non-specific serine/threonine protein kinase</fullName>
        <ecNumber evidence="2">2.7.11.1</ecNumber>
    </recommendedName>
</protein>
<dbReference type="InterPro" id="IPR000719">
    <property type="entry name" value="Prot_kinase_dom"/>
</dbReference>
<dbReference type="Pfam" id="PF00069">
    <property type="entry name" value="Pkinase"/>
    <property type="match status" value="1"/>
</dbReference>
<comment type="catalytic activity">
    <reaction evidence="9">
        <text>L-threonyl-[protein] + ATP = O-phospho-L-threonyl-[protein] + ADP + H(+)</text>
        <dbReference type="Rhea" id="RHEA:46608"/>
        <dbReference type="Rhea" id="RHEA-COMP:11060"/>
        <dbReference type="Rhea" id="RHEA-COMP:11605"/>
        <dbReference type="ChEBI" id="CHEBI:15378"/>
        <dbReference type="ChEBI" id="CHEBI:30013"/>
        <dbReference type="ChEBI" id="CHEBI:30616"/>
        <dbReference type="ChEBI" id="CHEBI:61977"/>
        <dbReference type="ChEBI" id="CHEBI:456216"/>
        <dbReference type="EC" id="2.7.11.1"/>
    </reaction>
</comment>
<dbReference type="Gene3D" id="1.10.510.10">
    <property type="entry name" value="Transferase(Phosphotransferase) domain 1"/>
    <property type="match status" value="1"/>
</dbReference>
<evidence type="ECO:0000313" key="14">
    <source>
        <dbReference type="Proteomes" id="UP001212499"/>
    </source>
</evidence>
<evidence type="ECO:0000256" key="8">
    <source>
        <dbReference type="ARBA" id="ARBA00022840"/>
    </source>
</evidence>
<keyword evidence="5" id="KW-0732">Signal</keyword>
<evidence type="ECO:0000256" key="6">
    <source>
        <dbReference type="ARBA" id="ARBA00022741"/>
    </source>
</evidence>
<dbReference type="EMBL" id="JAQMUH010000118">
    <property type="protein sequence ID" value="MDB9540104.1"/>
    <property type="molecule type" value="Genomic_DNA"/>
</dbReference>
<dbReference type="SUPFAM" id="SSF56112">
    <property type="entry name" value="Protein kinase-like (PK-like)"/>
    <property type="match status" value="1"/>
</dbReference>
<dbReference type="InterPro" id="IPR017441">
    <property type="entry name" value="Protein_kinase_ATP_BS"/>
</dbReference>
<comment type="caution">
    <text evidence="13">The sequence shown here is derived from an EMBL/GenBank/DDBJ whole genome shotgun (WGS) entry which is preliminary data.</text>
</comment>
<evidence type="ECO:0000256" key="7">
    <source>
        <dbReference type="ARBA" id="ARBA00022777"/>
    </source>
</evidence>
<dbReference type="Pfam" id="PF13458">
    <property type="entry name" value="Peripla_BP_6"/>
    <property type="match status" value="1"/>
</dbReference>
<evidence type="ECO:0000256" key="1">
    <source>
        <dbReference type="ARBA" id="ARBA00010062"/>
    </source>
</evidence>